<evidence type="ECO:0000256" key="2">
    <source>
        <dbReference type="ARBA" id="ARBA00022679"/>
    </source>
</evidence>
<dbReference type="GO" id="GO:0003723">
    <property type="term" value="F:RNA binding"/>
    <property type="evidence" value="ECO:0007669"/>
    <property type="project" value="UniProtKB-UniRule"/>
</dbReference>
<dbReference type="SUPFAM" id="SSF53335">
    <property type="entry name" value="S-adenosyl-L-methionine-dependent methyltransferases"/>
    <property type="match status" value="1"/>
</dbReference>
<evidence type="ECO:0000256" key="3">
    <source>
        <dbReference type="ARBA" id="ARBA00022691"/>
    </source>
</evidence>
<dbReference type="InterPro" id="IPR000504">
    <property type="entry name" value="RRM_dom"/>
</dbReference>
<organism evidence="12">
    <name type="scientific">Enterobius vermicularis</name>
    <name type="common">Human pinworm</name>
    <dbReference type="NCBI Taxonomy" id="51028"/>
    <lineage>
        <taxon>Eukaryota</taxon>
        <taxon>Metazoa</taxon>
        <taxon>Ecdysozoa</taxon>
        <taxon>Nematoda</taxon>
        <taxon>Chromadorea</taxon>
        <taxon>Rhabditida</taxon>
        <taxon>Spirurina</taxon>
        <taxon>Oxyuridomorpha</taxon>
        <taxon>Oxyuroidea</taxon>
        <taxon>Oxyuridae</taxon>
        <taxon>Enterobius</taxon>
    </lineage>
</organism>
<dbReference type="Gene3D" id="3.40.50.150">
    <property type="entry name" value="Vaccinia Virus protein VP39"/>
    <property type="match status" value="1"/>
</dbReference>
<comment type="similarity">
    <text evidence="7">Belongs to the class I-like SAM-binding methyltransferase superfamily. RNA M5U methyltransferase family.</text>
</comment>
<evidence type="ECO:0000256" key="1">
    <source>
        <dbReference type="ARBA" id="ARBA00022603"/>
    </source>
</evidence>
<reference evidence="10 11" key="2">
    <citation type="submission" date="2018-10" db="EMBL/GenBank/DDBJ databases">
        <authorList>
            <consortium name="Pathogen Informatics"/>
        </authorList>
    </citation>
    <scope>NUCLEOTIDE SEQUENCE [LARGE SCALE GENOMIC DNA]</scope>
</reference>
<dbReference type="GO" id="GO:0006396">
    <property type="term" value="P:RNA processing"/>
    <property type="evidence" value="ECO:0007669"/>
    <property type="project" value="InterPro"/>
</dbReference>
<dbReference type="STRING" id="51028.A0A0N4VEM9"/>
<evidence type="ECO:0000256" key="6">
    <source>
        <dbReference type="PROSITE-ProRule" id="PRU00176"/>
    </source>
</evidence>
<dbReference type="PANTHER" id="PTHR45904">
    <property type="entry name" value="TRNA (URACIL-5-)-METHYLTRANSFERASE"/>
    <property type="match status" value="1"/>
</dbReference>
<dbReference type="Proteomes" id="UP000274131">
    <property type="component" value="Unassembled WGS sequence"/>
</dbReference>
<dbReference type="EC" id="2.1.1.35" evidence="4"/>
<feature type="domain" description="RRM" evidence="9">
    <location>
        <begin position="57"/>
        <end position="131"/>
    </location>
</feature>
<keyword evidence="2 7" id="KW-0808">Transferase</keyword>
<evidence type="ECO:0000256" key="4">
    <source>
        <dbReference type="ARBA" id="ARBA00033763"/>
    </source>
</evidence>
<evidence type="ECO:0000256" key="8">
    <source>
        <dbReference type="PROSITE-ProRule" id="PRU10015"/>
    </source>
</evidence>
<keyword evidence="6" id="KW-0694">RNA-binding</keyword>
<dbReference type="WBParaSite" id="EVEC_0000914601-mRNA-1">
    <property type="protein sequence ID" value="EVEC_0000914601-mRNA-1"/>
    <property type="gene ID" value="EVEC_0000914601"/>
</dbReference>
<dbReference type="Gene3D" id="2.40.50.1070">
    <property type="match status" value="1"/>
</dbReference>
<dbReference type="InterPro" id="IPR030390">
    <property type="entry name" value="MeTrfase_TrmA_AS"/>
</dbReference>
<evidence type="ECO:0000313" key="12">
    <source>
        <dbReference type="WBParaSite" id="EVEC_0000914601-mRNA-1"/>
    </source>
</evidence>
<dbReference type="AlphaFoldDB" id="A0A0N4VEM9"/>
<dbReference type="Pfam" id="PF05958">
    <property type="entry name" value="tRNA_U5-meth_tr"/>
    <property type="match status" value="1"/>
</dbReference>
<dbReference type="OrthoDB" id="417550at2759"/>
<feature type="active site" evidence="8">
    <location>
        <position position="571"/>
    </location>
</feature>
<evidence type="ECO:0000256" key="5">
    <source>
        <dbReference type="ARBA" id="ARBA00047278"/>
    </source>
</evidence>
<evidence type="ECO:0000259" key="9">
    <source>
        <dbReference type="PROSITE" id="PS50102"/>
    </source>
</evidence>
<dbReference type="Gene3D" id="3.30.70.330">
    <property type="match status" value="1"/>
</dbReference>
<feature type="binding site" evidence="7">
    <location>
        <position position="486"/>
    </location>
    <ligand>
        <name>S-adenosyl-L-methionine</name>
        <dbReference type="ChEBI" id="CHEBI:59789"/>
    </ligand>
</feature>
<dbReference type="PROSITE" id="PS01230">
    <property type="entry name" value="TRMA_1"/>
    <property type="match status" value="1"/>
</dbReference>
<dbReference type="PROSITE" id="PS50102">
    <property type="entry name" value="RRM"/>
    <property type="match status" value="1"/>
</dbReference>
<dbReference type="PROSITE" id="PS51687">
    <property type="entry name" value="SAM_MT_RNA_M5U"/>
    <property type="match status" value="1"/>
</dbReference>
<dbReference type="InterPro" id="IPR035979">
    <property type="entry name" value="RBD_domain_sf"/>
</dbReference>
<dbReference type="GO" id="GO:0032259">
    <property type="term" value="P:methylation"/>
    <property type="evidence" value="ECO:0007669"/>
    <property type="project" value="UniProtKB-KW"/>
</dbReference>
<comment type="caution">
    <text evidence="7">Lacks conserved residue(s) required for the propagation of feature annotation.</text>
</comment>
<dbReference type="InterPro" id="IPR012677">
    <property type="entry name" value="Nucleotide-bd_a/b_plait_sf"/>
</dbReference>
<evidence type="ECO:0000313" key="11">
    <source>
        <dbReference type="Proteomes" id="UP000274131"/>
    </source>
</evidence>
<dbReference type="GO" id="GO:0030697">
    <property type="term" value="F:tRNA (uracil(54)-C5)-methyltransferase activity, S-adenosyl methionine-dependent"/>
    <property type="evidence" value="ECO:0007669"/>
    <property type="project" value="UniProtKB-EC"/>
</dbReference>
<evidence type="ECO:0000256" key="7">
    <source>
        <dbReference type="PROSITE-ProRule" id="PRU01024"/>
    </source>
</evidence>
<sequence>MNTVEEAPRQETSEHFVNKVEENELKKEDFVTVKSEEDEEAKGNVVSKQASEVFVSERVQLQNLPDYFSYKQLKSLLAKKVDGCTARKIKCVGGKAFFSLSSVEEAAKAIAALNGLEVKKGKKLTAKYAKPEPLRGRNFEPDKTEQGLDVDTRLHVTPLANLPYPEQLQRKYNDAKRLAFSLLKQFVGANVAASKTIKTENILEPIRPSPRVTAYRNKCEFTVGRTVDGEICVGFVRGRFAENQHYVIPIDSCNHISEQMKRIPFNEFDRTGVWKMFTVREFGCDVMIIVTVFPMEDEGQEATLKADVSKRFLRLSNLKDYRFRVTSVFWQRLANASDEAVYEHIGGTPYIYESILETRFRVSPGAFFQTNSSGAEVLYSTILEKCELMPVKNPTVDDQEKVLEPGKEDKELFEDAPEEVKRVKLAEYDEKQVVENLFFSNLVIFYVVQAVLMLDICCGTGSIGICMLNALKHSKSNAKFFLLGIEMVESAVEDARSNASDNMCRSDECSFIAAKAEDVFSCIDSYLPQNMELDKTTVVGILDPPRAGIPDKVILGCRTFSSMRKLVYVSCNPSMASKNIVDLCRPTSKKFAGEPFAIKSIVPVDMFPQTVHCEWVIQLCR</sequence>
<dbReference type="InterPro" id="IPR029063">
    <property type="entry name" value="SAM-dependent_MTases_sf"/>
</dbReference>
<keyword evidence="1 7" id="KW-0489">Methyltransferase</keyword>
<dbReference type="InterPro" id="IPR045850">
    <property type="entry name" value="TRM2_met"/>
</dbReference>
<protein>
    <recommendedName>
        <fullName evidence="4">tRNA (uracil(54)-C(5))-methyltransferase</fullName>
        <ecNumber evidence="4">2.1.1.35</ecNumber>
    </recommendedName>
</protein>
<dbReference type="SUPFAM" id="SSF54928">
    <property type="entry name" value="RNA-binding domain, RBD"/>
    <property type="match status" value="1"/>
</dbReference>
<dbReference type="PANTHER" id="PTHR45904:SF2">
    <property type="entry name" value="TRNA (URACIL-5-)-METHYLTRANSFERASE HOMOLOG A"/>
    <property type="match status" value="1"/>
</dbReference>
<feature type="active site" description="Nucleophile" evidence="7">
    <location>
        <position position="571"/>
    </location>
</feature>
<name>A0A0N4VEM9_ENTVE</name>
<feature type="binding site" evidence="7">
    <location>
        <position position="543"/>
    </location>
    <ligand>
        <name>S-adenosyl-L-methionine</name>
        <dbReference type="ChEBI" id="CHEBI:59789"/>
    </ligand>
</feature>
<accession>A0A0N4VEM9</accession>
<gene>
    <name evidence="10" type="ORF">EVEC_LOCUS8587</name>
</gene>
<keyword evidence="3 7" id="KW-0949">S-adenosyl-L-methionine</keyword>
<feature type="binding site" evidence="7">
    <location>
        <position position="369"/>
    </location>
    <ligand>
        <name>S-adenosyl-L-methionine</name>
        <dbReference type="ChEBI" id="CHEBI:59789"/>
    </ligand>
</feature>
<comment type="catalytic activity">
    <reaction evidence="5">
        <text>uridine(54) in tRNA + S-adenosyl-L-methionine = 5-methyluridine(54) in tRNA + S-adenosyl-L-homocysteine + H(+)</text>
        <dbReference type="Rhea" id="RHEA:42712"/>
        <dbReference type="Rhea" id="RHEA-COMP:10167"/>
        <dbReference type="Rhea" id="RHEA-COMP:10193"/>
        <dbReference type="ChEBI" id="CHEBI:15378"/>
        <dbReference type="ChEBI" id="CHEBI:57856"/>
        <dbReference type="ChEBI" id="CHEBI:59789"/>
        <dbReference type="ChEBI" id="CHEBI:65315"/>
        <dbReference type="ChEBI" id="CHEBI:74447"/>
        <dbReference type="EC" id="2.1.1.35"/>
    </reaction>
    <physiologicalReaction direction="left-to-right" evidence="5">
        <dbReference type="Rhea" id="RHEA:42713"/>
    </physiologicalReaction>
</comment>
<reference evidence="12" key="1">
    <citation type="submission" date="2017-02" db="UniProtKB">
        <authorList>
            <consortium name="WormBaseParasite"/>
        </authorList>
    </citation>
    <scope>IDENTIFICATION</scope>
</reference>
<proteinExistence type="inferred from homology"/>
<dbReference type="InterPro" id="IPR010280">
    <property type="entry name" value="U5_MeTrfase_fam"/>
</dbReference>
<keyword evidence="11" id="KW-1185">Reference proteome</keyword>
<dbReference type="EMBL" id="UXUI01009498">
    <property type="protein sequence ID" value="VDD93836.1"/>
    <property type="molecule type" value="Genomic_DNA"/>
</dbReference>
<evidence type="ECO:0000313" key="10">
    <source>
        <dbReference type="EMBL" id="VDD93836.1"/>
    </source>
</evidence>